<sequence>MIKDLLKSILSFSLVFGLLLGGSIIASAEEGTSNAGCSLSSKTNVTVNGFLDRAKESSVVVSQSGNKVVEITDLEFLKRLETSVPGPKGKKLVGVSIAYTQAQESSLPGDRPVVTPQLGTGYYLKNITTSEACGTEIIRQSTFKGPSTATMSIKQGVSATWSSNTNISAETVSAALGFNVTKSYEVTDTYQIQVPAGKTYTIIARPYYKVYNFEVWYDPLIGWDSKVGYGYAAKPVGVCFYYYE</sequence>
<dbReference type="RefSeq" id="WP_013146092.1">
    <property type="nucleotide sequence ID" value="NZ_MQMG01000028.1"/>
</dbReference>
<dbReference type="AlphaFoldDB" id="A0A1Q5SXU5"/>
<dbReference type="Proteomes" id="UP000186030">
    <property type="component" value="Unassembled WGS sequence"/>
</dbReference>
<comment type="caution">
    <text evidence="1">The sequence shown here is derived from an EMBL/GenBank/DDBJ whole genome shotgun (WGS) entry which is preliminary data.</text>
</comment>
<name>A0A1Q5SXU5_9BACL</name>
<evidence type="ECO:0000313" key="1">
    <source>
        <dbReference type="EMBL" id="OKO92851.1"/>
    </source>
</evidence>
<dbReference type="EMBL" id="MQMG01000028">
    <property type="protein sequence ID" value="OKO92851.1"/>
    <property type="molecule type" value="Genomic_DNA"/>
</dbReference>
<gene>
    <name evidence="1" type="ORF">BRO54_2263</name>
</gene>
<organism evidence="1 2">
    <name type="scientific">Geobacillus proteiniphilus</name>
    <dbReference type="NCBI Taxonomy" id="860353"/>
    <lineage>
        <taxon>Bacteria</taxon>
        <taxon>Bacillati</taxon>
        <taxon>Bacillota</taxon>
        <taxon>Bacilli</taxon>
        <taxon>Bacillales</taxon>
        <taxon>Anoxybacillaceae</taxon>
        <taxon>Geobacillus</taxon>
    </lineage>
</organism>
<proteinExistence type="predicted"/>
<accession>A0A1Q5SXU5</accession>
<reference evidence="2" key="2">
    <citation type="submission" date="2017-01" db="EMBL/GenBank/DDBJ databases">
        <title>Genome sequencing and annotation of Geobacillus sp. 1017, a Hydrocarbon-Oxidizing Thermophilic Bacterium Isolated from a Heavy Oil Reservoir (China).</title>
        <authorList>
            <person name="Kadnikov V.V."/>
            <person name="Mardanov A.V."/>
            <person name="Poltaraus A.B."/>
            <person name="Sokolova D.S."/>
            <person name="Semenova E.M."/>
            <person name="Ravin N.V."/>
            <person name="Tourova T.P."/>
            <person name="Nazina T.N."/>
        </authorList>
    </citation>
    <scope>NUCLEOTIDE SEQUENCE [LARGE SCALE GENOMIC DNA]</scope>
    <source>
        <strain evidence="2">1017</strain>
    </source>
</reference>
<protein>
    <submittedName>
        <fullName evidence="1">Uncharacterized protein</fullName>
    </submittedName>
</protein>
<evidence type="ECO:0000313" key="2">
    <source>
        <dbReference type="Proteomes" id="UP000186030"/>
    </source>
</evidence>
<reference evidence="1 2" key="1">
    <citation type="submission" date="2016-11" db="EMBL/GenBank/DDBJ databases">
        <authorList>
            <person name="Kadnikov V."/>
            <person name="Nazina T."/>
        </authorList>
    </citation>
    <scope>NUCLEOTIDE SEQUENCE [LARGE SCALE GENOMIC DNA]</scope>
    <source>
        <strain evidence="1 2">1017</strain>
    </source>
</reference>